<evidence type="ECO:0000313" key="2">
    <source>
        <dbReference type="Proteomes" id="UP000678016"/>
    </source>
</evidence>
<evidence type="ECO:0000313" key="1">
    <source>
        <dbReference type="EMBL" id="QUX31449.1"/>
    </source>
</evidence>
<dbReference type="EMBL" id="CP074132">
    <property type="protein sequence ID" value="QUX31449.1"/>
    <property type="molecule type" value="Genomic_DNA"/>
</dbReference>
<organism evidence="1 2">
    <name type="scientific">Nocardiopsis akebiae</name>
    <dbReference type="NCBI Taxonomy" id="2831968"/>
    <lineage>
        <taxon>Bacteria</taxon>
        <taxon>Bacillati</taxon>
        <taxon>Actinomycetota</taxon>
        <taxon>Actinomycetes</taxon>
        <taxon>Streptosporangiales</taxon>
        <taxon>Nocardiopsidaceae</taxon>
        <taxon>Nocardiopsis</taxon>
    </lineage>
</organism>
<dbReference type="RefSeq" id="WP_212644129.1">
    <property type="nucleotide sequence ID" value="NZ_CP074132.1"/>
</dbReference>
<name>A0ABX8CAI5_9ACTN</name>
<gene>
    <name evidence="1" type="ORF">KGD83_13725</name>
</gene>
<keyword evidence="2" id="KW-1185">Reference proteome</keyword>
<dbReference type="Proteomes" id="UP000678016">
    <property type="component" value="Chromosome"/>
</dbReference>
<sequence length="51" mass="5772">MELRTIAAHALRAGHRVLLSDGRDPRSVRAVADDGGLKHRWPRSRGRWRSA</sequence>
<reference evidence="2" key="1">
    <citation type="submission" date="2021-05" db="EMBL/GenBank/DDBJ databases">
        <title>Direct Submission.</title>
        <authorList>
            <person name="Li K."/>
            <person name="Gao J."/>
        </authorList>
    </citation>
    <scope>NUCLEOTIDE SEQUENCE [LARGE SCALE GENOMIC DNA]</scope>
    <source>
        <strain evidence="2">HDS12</strain>
    </source>
</reference>
<protein>
    <submittedName>
        <fullName evidence="1">Uncharacterized protein</fullName>
    </submittedName>
</protein>
<proteinExistence type="predicted"/>
<accession>A0ABX8CAI5</accession>